<sequence>QLRASEQELRKHRERLEELVRERTTELQTIVNSMAGREVRMAELKETIRKLRAQLEEEGLMPVMDDPLKEI</sequence>
<protein>
    <submittedName>
        <fullName evidence="2">Uncharacterized protein</fullName>
    </submittedName>
</protein>
<proteinExistence type="predicted"/>
<evidence type="ECO:0000313" key="2">
    <source>
        <dbReference type="EMBL" id="GAF73001.1"/>
    </source>
</evidence>
<keyword evidence="1" id="KW-0175">Coiled coil</keyword>
<accession>X0SD09</accession>
<dbReference type="AlphaFoldDB" id="X0SD09"/>
<comment type="caution">
    <text evidence="2">The sequence shown here is derived from an EMBL/GenBank/DDBJ whole genome shotgun (WGS) entry which is preliminary data.</text>
</comment>
<dbReference type="EMBL" id="BARS01002800">
    <property type="protein sequence ID" value="GAF73001.1"/>
    <property type="molecule type" value="Genomic_DNA"/>
</dbReference>
<organism evidence="2">
    <name type="scientific">marine sediment metagenome</name>
    <dbReference type="NCBI Taxonomy" id="412755"/>
    <lineage>
        <taxon>unclassified sequences</taxon>
        <taxon>metagenomes</taxon>
        <taxon>ecological metagenomes</taxon>
    </lineage>
</organism>
<evidence type="ECO:0000256" key="1">
    <source>
        <dbReference type="SAM" id="Coils"/>
    </source>
</evidence>
<feature type="non-terminal residue" evidence="2">
    <location>
        <position position="1"/>
    </location>
</feature>
<feature type="coiled-coil region" evidence="1">
    <location>
        <begin position="2"/>
        <end position="61"/>
    </location>
</feature>
<gene>
    <name evidence="2" type="ORF">S01H1_05372</name>
</gene>
<name>X0SD09_9ZZZZ</name>
<reference evidence="2" key="1">
    <citation type="journal article" date="2014" name="Front. Microbiol.">
        <title>High frequency of phylogenetically diverse reductive dehalogenase-homologous genes in deep subseafloor sedimentary metagenomes.</title>
        <authorList>
            <person name="Kawai M."/>
            <person name="Futagami T."/>
            <person name="Toyoda A."/>
            <person name="Takaki Y."/>
            <person name="Nishi S."/>
            <person name="Hori S."/>
            <person name="Arai W."/>
            <person name="Tsubouchi T."/>
            <person name="Morono Y."/>
            <person name="Uchiyama I."/>
            <person name="Ito T."/>
            <person name="Fujiyama A."/>
            <person name="Inagaki F."/>
            <person name="Takami H."/>
        </authorList>
    </citation>
    <scope>NUCLEOTIDE SEQUENCE</scope>
    <source>
        <strain evidence="2">Expedition CK06-06</strain>
    </source>
</reference>